<keyword evidence="2" id="KW-1185">Reference proteome</keyword>
<reference evidence="1 2" key="1">
    <citation type="submission" date="2016-07" db="EMBL/GenBank/DDBJ databases">
        <title>Draft Genome Sequence of Methylobrevis pamukkalensis PK2.</title>
        <authorList>
            <person name="Vasilenko O.V."/>
            <person name="Doronina N.V."/>
            <person name="Shmareva M.N."/>
            <person name="Tarlachkov S.V."/>
            <person name="Mustakhimov I."/>
            <person name="Trotsenko Y.A."/>
        </authorList>
    </citation>
    <scope>NUCLEOTIDE SEQUENCE [LARGE SCALE GENOMIC DNA]</scope>
    <source>
        <strain evidence="1 2">PK2</strain>
    </source>
</reference>
<evidence type="ECO:0000313" key="1">
    <source>
        <dbReference type="EMBL" id="ODN72091.1"/>
    </source>
</evidence>
<gene>
    <name evidence="1" type="ORF">A6302_00606</name>
</gene>
<protein>
    <recommendedName>
        <fullName evidence="3">DUF883 domain-containing protein</fullName>
    </recommendedName>
</protein>
<name>A0A1E3H9C7_9HYPH</name>
<dbReference type="EMBL" id="MCRJ01000008">
    <property type="protein sequence ID" value="ODN72091.1"/>
    <property type="molecule type" value="Genomic_DNA"/>
</dbReference>
<dbReference type="AlphaFoldDB" id="A0A1E3H9C7"/>
<evidence type="ECO:0000313" key="2">
    <source>
        <dbReference type="Proteomes" id="UP000094622"/>
    </source>
</evidence>
<dbReference type="Proteomes" id="UP000094622">
    <property type="component" value="Unassembled WGS sequence"/>
</dbReference>
<accession>A0A1E3H9C7</accession>
<dbReference type="RefSeq" id="WP_069305743.1">
    <property type="nucleotide sequence ID" value="NZ_MCRJ01000008.1"/>
</dbReference>
<organism evidence="1 2">
    <name type="scientific">Methylobrevis pamukkalensis</name>
    <dbReference type="NCBI Taxonomy" id="1439726"/>
    <lineage>
        <taxon>Bacteria</taxon>
        <taxon>Pseudomonadati</taxon>
        <taxon>Pseudomonadota</taxon>
        <taxon>Alphaproteobacteria</taxon>
        <taxon>Hyphomicrobiales</taxon>
        <taxon>Pleomorphomonadaceae</taxon>
        <taxon>Methylobrevis</taxon>
    </lineage>
</organism>
<evidence type="ECO:0008006" key="3">
    <source>
        <dbReference type="Google" id="ProtNLM"/>
    </source>
</evidence>
<comment type="caution">
    <text evidence="1">The sequence shown here is derived from an EMBL/GenBank/DDBJ whole genome shotgun (WGS) entry which is preliminary data.</text>
</comment>
<sequence length="120" mass="12366">MADKSIAENIANSAEGDIGAQLEKLRTDISQLARTVGVLVEQKGVVMGENVASGIDRLAATADELRVAAGVKAAAATAIARDTSTEAIDALADEVRRHPLRTLALSLGAGVVIGFLTRSK</sequence>
<proteinExistence type="predicted"/>